<dbReference type="PANTHER" id="PTHR43394">
    <property type="entry name" value="ATP-DEPENDENT PERMEASE MDL1, MITOCHONDRIAL"/>
    <property type="match status" value="1"/>
</dbReference>
<evidence type="ECO:0000313" key="2">
    <source>
        <dbReference type="Proteomes" id="UP000216779"/>
    </source>
</evidence>
<dbReference type="GO" id="GO:0015421">
    <property type="term" value="F:ABC-type oligopeptide transporter activity"/>
    <property type="evidence" value="ECO:0007669"/>
    <property type="project" value="TreeGrafter"/>
</dbReference>
<reference evidence="1 2" key="1">
    <citation type="submission" date="2017-03" db="EMBL/GenBank/DDBJ databases">
        <title>Lifting the veil on microbial sulfur biogeochemistry in mining wastewaters.</title>
        <authorList>
            <person name="Kantor R.S."/>
            <person name="Colenbrander Nelson T."/>
            <person name="Marshall S."/>
            <person name="Bennett D."/>
            <person name="Apte S."/>
            <person name="Camacho D."/>
            <person name="Thomas B.C."/>
            <person name="Warren L.A."/>
            <person name="Banfield J.F."/>
        </authorList>
    </citation>
    <scope>NUCLEOTIDE SEQUENCE [LARGE SCALE GENOMIC DNA]</scope>
    <source>
        <strain evidence="1">21-59-9</strain>
    </source>
</reference>
<dbReference type="InterPro" id="IPR039421">
    <property type="entry name" value="Type_1_exporter"/>
</dbReference>
<proteinExistence type="predicted"/>
<dbReference type="InterPro" id="IPR027417">
    <property type="entry name" value="P-loop_NTPase"/>
</dbReference>
<comment type="caution">
    <text evidence="1">The sequence shown here is derived from an EMBL/GenBank/DDBJ whole genome shotgun (WGS) entry which is preliminary data.</text>
</comment>
<organism evidence="1 2">
    <name type="scientific">Acidithiobacillus ferrivorans</name>
    <dbReference type="NCBI Taxonomy" id="160808"/>
    <lineage>
        <taxon>Bacteria</taxon>
        <taxon>Pseudomonadati</taxon>
        <taxon>Pseudomonadota</taxon>
        <taxon>Acidithiobacillia</taxon>
        <taxon>Acidithiobacillales</taxon>
        <taxon>Acidithiobacillaceae</taxon>
        <taxon>Acidithiobacillus</taxon>
    </lineage>
</organism>
<protein>
    <submittedName>
        <fullName evidence="1">Uncharacterized protein</fullName>
    </submittedName>
</protein>
<dbReference type="AlphaFoldDB" id="A0A257SJN8"/>
<dbReference type="SUPFAM" id="SSF52540">
    <property type="entry name" value="P-loop containing nucleoside triphosphate hydrolases"/>
    <property type="match status" value="1"/>
</dbReference>
<sequence>MRALCTRCSLSASSTLVIAHRLSTVRHADWILVLKDGRIVGQGKHDDLLEDCPIYARLAKHQLLTDTKAL</sequence>
<evidence type="ECO:0000313" key="1">
    <source>
        <dbReference type="EMBL" id="OYV72640.1"/>
    </source>
</evidence>
<dbReference type="Proteomes" id="UP000216779">
    <property type="component" value="Unassembled WGS sequence"/>
</dbReference>
<accession>A0A257SJN8</accession>
<gene>
    <name evidence="1" type="ORF">B7Z70_14515</name>
</gene>
<dbReference type="PANTHER" id="PTHR43394:SF1">
    <property type="entry name" value="ATP-BINDING CASSETTE SUB-FAMILY B MEMBER 10, MITOCHONDRIAL"/>
    <property type="match status" value="1"/>
</dbReference>
<dbReference type="Gene3D" id="3.40.50.300">
    <property type="entry name" value="P-loop containing nucleotide triphosphate hydrolases"/>
    <property type="match status" value="1"/>
</dbReference>
<dbReference type="EMBL" id="NCBC01000824">
    <property type="protein sequence ID" value="OYV72640.1"/>
    <property type="molecule type" value="Genomic_DNA"/>
</dbReference>
<name>A0A257SJN8_9PROT</name>